<name>A0A6B1DRP5_9CHLR</name>
<feature type="binding site" evidence="8">
    <location>
        <position position="157"/>
    </location>
    <ligand>
        <name>substrate</name>
    </ligand>
</feature>
<feature type="site" description="Involved in the stabilization of negative charge on the oxyanion by the formation of the oxyanion hole" evidence="8">
    <location>
        <position position="121"/>
    </location>
</feature>
<feature type="chain" id="PRO_5025740797" description="Arginine biosynthesis bifunctional protein ArgJ beta chain" evidence="8">
    <location>
        <begin position="194"/>
        <end position="413"/>
    </location>
</feature>
<comment type="subcellular location">
    <subcellularLocation>
        <location evidence="8">Cytoplasm</location>
    </subcellularLocation>
</comment>
<accession>A0A6B1DRP5</accession>
<reference evidence="9" key="1">
    <citation type="submission" date="2019-09" db="EMBL/GenBank/DDBJ databases">
        <title>Characterisation of the sponge microbiome using genome-centric metagenomics.</title>
        <authorList>
            <person name="Engelberts J.P."/>
            <person name="Robbins S.J."/>
            <person name="De Goeij J.M."/>
            <person name="Aranda M."/>
            <person name="Bell S.C."/>
            <person name="Webster N.S."/>
        </authorList>
    </citation>
    <scope>NUCLEOTIDE SEQUENCE</scope>
    <source>
        <strain evidence="9">SB0662_bin_9</strain>
    </source>
</reference>
<comment type="caution">
    <text evidence="9">The sequence shown here is derived from an EMBL/GenBank/DDBJ whole genome shotgun (WGS) entry which is preliminary data.</text>
</comment>
<feature type="binding site" evidence="8">
    <location>
        <position position="281"/>
    </location>
    <ligand>
        <name>substrate</name>
    </ligand>
</feature>
<evidence type="ECO:0000256" key="4">
    <source>
        <dbReference type="ARBA" id="ARBA00022605"/>
    </source>
</evidence>
<dbReference type="InterPro" id="IPR042195">
    <property type="entry name" value="ArgJ_beta_C"/>
</dbReference>
<evidence type="ECO:0000256" key="8">
    <source>
        <dbReference type="HAMAP-Rule" id="MF_01106"/>
    </source>
</evidence>
<comment type="subunit">
    <text evidence="2 8">Heterotetramer of two alpha and two beta chains.</text>
</comment>
<evidence type="ECO:0000256" key="1">
    <source>
        <dbReference type="ARBA" id="ARBA00006774"/>
    </source>
</evidence>
<feature type="binding site" evidence="8">
    <location>
        <position position="408"/>
    </location>
    <ligand>
        <name>substrate</name>
    </ligand>
</feature>
<dbReference type="GO" id="GO:0005737">
    <property type="term" value="C:cytoplasm"/>
    <property type="evidence" value="ECO:0007669"/>
    <property type="project" value="UniProtKB-SubCell"/>
</dbReference>
<dbReference type="CDD" id="cd02152">
    <property type="entry name" value="OAT"/>
    <property type="match status" value="1"/>
</dbReference>
<dbReference type="EMBL" id="VXPY01000028">
    <property type="protein sequence ID" value="MYD89546.1"/>
    <property type="molecule type" value="Genomic_DNA"/>
</dbReference>
<evidence type="ECO:0000256" key="6">
    <source>
        <dbReference type="ARBA" id="ARBA00022813"/>
    </source>
</evidence>
<feature type="active site" description="Nucleophile" evidence="8">
    <location>
        <position position="194"/>
    </location>
</feature>
<dbReference type="GO" id="GO:0006526">
    <property type="term" value="P:L-arginine biosynthetic process"/>
    <property type="evidence" value="ECO:0007669"/>
    <property type="project" value="UniProtKB-UniRule"/>
</dbReference>
<dbReference type="EC" id="2.3.1.1" evidence="8"/>
<feature type="site" description="Cleavage; by autolysis" evidence="8">
    <location>
        <begin position="193"/>
        <end position="194"/>
    </location>
</feature>
<evidence type="ECO:0000256" key="7">
    <source>
        <dbReference type="ARBA" id="ARBA00023315"/>
    </source>
</evidence>
<keyword evidence="3 8" id="KW-0055">Arginine biosynthesis</keyword>
<keyword evidence="8" id="KW-0511">Multifunctional enzyme</keyword>
<comment type="pathway">
    <text evidence="8">Amino-acid biosynthesis; L-arginine biosynthesis; N(2)-acetyl-L-ornithine from L-glutamate: step 1/4.</text>
</comment>
<organism evidence="9">
    <name type="scientific">Caldilineaceae bacterium SB0662_bin_9</name>
    <dbReference type="NCBI Taxonomy" id="2605258"/>
    <lineage>
        <taxon>Bacteria</taxon>
        <taxon>Bacillati</taxon>
        <taxon>Chloroflexota</taxon>
        <taxon>Caldilineae</taxon>
        <taxon>Caldilineales</taxon>
        <taxon>Caldilineaceae</taxon>
    </lineage>
</organism>
<keyword evidence="4 8" id="KW-0028">Amino-acid biosynthesis</keyword>
<dbReference type="GO" id="GO:0004042">
    <property type="term" value="F:L-glutamate N-acetyltransferase activity"/>
    <property type="evidence" value="ECO:0007669"/>
    <property type="project" value="UniProtKB-UniRule"/>
</dbReference>
<dbReference type="SUPFAM" id="SSF56266">
    <property type="entry name" value="DmpA/ArgJ-like"/>
    <property type="match status" value="1"/>
</dbReference>
<comment type="function">
    <text evidence="8">Catalyzes two activities which are involved in the cyclic version of arginine biosynthesis: the synthesis of N-acetylglutamate from glutamate and acetyl-CoA as the acetyl donor, and of ornithine by transacetylation between N(2)-acetylornithine and glutamate.</text>
</comment>
<dbReference type="NCBIfam" id="NF003802">
    <property type="entry name" value="PRK05388.1"/>
    <property type="match status" value="1"/>
</dbReference>
<dbReference type="Pfam" id="PF01960">
    <property type="entry name" value="ArgJ"/>
    <property type="match status" value="1"/>
</dbReference>
<gene>
    <name evidence="8 9" type="primary">argJ</name>
    <name evidence="9" type="ORF">F4Y08_04280</name>
</gene>
<dbReference type="AlphaFoldDB" id="A0A6B1DRP5"/>
<dbReference type="InterPro" id="IPR002813">
    <property type="entry name" value="Arg_biosynth_ArgJ"/>
</dbReference>
<feature type="chain" id="PRO_5025740796" description="Arginine biosynthesis bifunctional protein ArgJ alpha chain" evidence="8">
    <location>
        <begin position="1"/>
        <end position="193"/>
    </location>
</feature>
<feature type="binding site" evidence="8">
    <location>
        <position position="194"/>
    </location>
    <ligand>
        <name>substrate</name>
    </ligand>
</feature>
<dbReference type="EC" id="2.3.1.35" evidence="8"/>
<dbReference type="GO" id="GO:0004358">
    <property type="term" value="F:L-glutamate N-acetyltransferase activity, acting on acetyl-L-ornithine as donor"/>
    <property type="evidence" value="ECO:0007669"/>
    <property type="project" value="UniProtKB-UniRule"/>
</dbReference>
<keyword evidence="6 8" id="KW-0068">Autocatalytic cleavage</keyword>
<keyword evidence="8" id="KW-0963">Cytoplasm</keyword>
<dbReference type="PANTHER" id="PTHR23100:SF0">
    <property type="entry name" value="ARGININE BIOSYNTHESIS BIFUNCTIONAL PROTEIN ARGJ, MITOCHONDRIAL"/>
    <property type="match status" value="1"/>
</dbReference>
<comment type="similarity">
    <text evidence="1 8">Belongs to the ArgJ family.</text>
</comment>
<keyword evidence="7 8" id="KW-0012">Acyltransferase</keyword>
<proteinExistence type="inferred from homology"/>
<dbReference type="PANTHER" id="PTHR23100">
    <property type="entry name" value="ARGININE BIOSYNTHESIS BIFUNCTIONAL PROTEIN ARGJ"/>
    <property type="match status" value="1"/>
</dbReference>
<dbReference type="Gene3D" id="3.60.70.12">
    <property type="entry name" value="L-amino peptidase D-ALA esterase/amidase"/>
    <property type="match status" value="1"/>
</dbReference>
<comment type="catalytic activity">
    <reaction evidence="8">
        <text>N(2)-acetyl-L-ornithine + L-glutamate = N-acetyl-L-glutamate + L-ornithine</text>
        <dbReference type="Rhea" id="RHEA:15349"/>
        <dbReference type="ChEBI" id="CHEBI:29985"/>
        <dbReference type="ChEBI" id="CHEBI:44337"/>
        <dbReference type="ChEBI" id="CHEBI:46911"/>
        <dbReference type="ChEBI" id="CHEBI:57805"/>
        <dbReference type="EC" id="2.3.1.35"/>
    </reaction>
</comment>
<dbReference type="NCBIfam" id="TIGR00120">
    <property type="entry name" value="ArgJ"/>
    <property type="match status" value="1"/>
</dbReference>
<comment type="pathway">
    <text evidence="8">Amino-acid biosynthesis; L-arginine biosynthesis; L-ornithine and N-acetyl-L-glutamate from L-glutamate and N(2)-acetyl-L-ornithine (cyclic): step 1/1.</text>
</comment>
<dbReference type="HAMAP" id="MF_01106">
    <property type="entry name" value="ArgJ"/>
    <property type="match status" value="1"/>
</dbReference>
<feature type="site" description="Involved in the stabilization of negative charge on the oxyanion by the formation of the oxyanion hole" evidence="8">
    <location>
        <position position="120"/>
    </location>
</feature>
<dbReference type="UniPathway" id="UPA00068">
    <property type="reaction ID" value="UER00106"/>
</dbReference>
<comment type="catalytic activity">
    <reaction evidence="8">
        <text>L-glutamate + acetyl-CoA = N-acetyl-L-glutamate + CoA + H(+)</text>
        <dbReference type="Rhea" id="RHEA:24292"/>
        <dbReference type="ChEBI" id="CHEBI:15378"/>
        <dbReference type="ChEBI" id="CHEBI:29985"/>
        <dbReference type="ChEBI" id="CHEBI:44337"/>
        <dbReference type="ChEBI" id="CHEBI:57287"/>
        <dbReference type="ChEBI" id="CHEBI:57288"/>
        <dbReference type="EC" id="2.3.1.1"/>
    </reaction>
</comment>
<dbReference type="Gene3D" id="3.10.20.340">
    <property type="entry name" value="ArgJ beta chain, C-terminal domain"/>
    <property type="match status" value="1"/>
</dbReference>
<evidence type="ECO:0000256" key="2">
    <source>
        <dbReference type="ARBA" id="ARBA00011475"/>
    </source>
</evidence>
<dbReference type="GO" id="GO:0006592">
    <property type="term" value="P:ornithine biosynthetic process"/>
    <property type="evidence" value="ECO:0007669"/>
    <property type="project" value="TreeGrafter"/>
</dbReference>
<feature type="binding site" evidence="8">
    <location>
        <position position="413"/>
    </location>
    <ligand>
        <name>substrate</name>
    </ligand>
</feature>
<dbReference type="FunFam" id="3.60.70.12:FF:000001">
    <property type="entry name" value="Arginine biosynthesis bifunctional protein ArgJ, chloroplastic"/>
    <property type="match status" value="1"/>
</dbReference>
<keyword evidence="5 8" id="KW-0808">Transferase</keyword>
<sequence length="413" mass="42342">MAVGGEIGYTGAQAAVPGFDAAGVAAGIKPTGDLDMSVIASPTPCTAAATFTQCKFPAAPVLYDRQVVDFNPSGIHGVVVNSGCANACTGPEGMANARMMAESLEKAIGSGDSTTLVMSTGVIGVQLPMDRIRAGVPAAVDKLKPEGWHDAARGIMTTDTFPKLYAGGVALDGEEVRISGISKGAGMIHPDMATMLSVMTTNAAVTAPVLQAALSAAVRKSFNCISVDGDTSTNDTVLLLASGQGSAPVIDKAEGPLWDAFLAGLTEASIELSRAIVRDGEGATKVVSIEVVGAKSDDDAHNAARRVSISPLVKTAFYGGDANWGRILCAAGNSEAEIAPEETNLFISADGGPELQLVAKGTPLDYAEEDAAAIFAEIEVGVRIDLGLGQGEATVWTCDFSHEYVTINGDYRT</sequence>
<evidence type="ECO:0000256" key="5">
    <source>
        <dbReference type="ARBA" id="ARBA00022679"/>
    </source>
</evidence>
<feature type="binding site" evidence="8">
    <location>
        <position position="183"/>
    </location>
    <ligand>
        <name>substrate</name>
    </ligand>
</feature>
<evidence type="ECO:0000256" key="3">
    <source>
        <dbReference type="ARBA" id="ARBA00022571"/>
    </source>
</evidence>
<evidence type="ECO:0000313" key="9">
    <source>
        <dbReference type="EMBL" id="MYD89546.1"/>
    </source>
</evidence>
<dbReference type="InterPro" id="IPR016117">
    <property type="entry name" value="ArgJ-like_dom_sf"/>
</dbReference>
<protein>
    <recommendedName>
        <fullName evidence="8">Arginine biosynthesis bifunctional protein ArgJ</fullName>
    </recommendedName>
    <domain>
        <recommendedName>
            <fullName evidence="8">Glutamate N-acetyltransferase</fullName>
            <ecNumber evidence="8">2.3.1.35</ecNumber>
        </recommendedName>
        <alternativeName>
            <fullName evidence="8">Ornithine acetyltransferase</fullName>
            <shortName evidence="8">OATase</shortName>
        </alternativeName>
        <alternativeName>
            <fullName evidence="8">Ornithine transacetylase</fullName>
        </alternativeName>
    </domain>
    <domain>
        <recommendedName>
            <fullName evidence="8">Amino-acid acetyltransferase</fullName>
            <ecNumber evidence="8">2.3.1.1</ecNumber>
        </recommendedName>
        <alternativeName>
            <fullName evidence="8">N-acetylglutamate synthase</fullName>
            <shortName evidence="8">AGSase</shortName>
        </alternativeName>
    </domain>
    <component>
        <recommendedName>
            <fullName evidence="8">Arginine biosynthesis bifunctional protein ArgJ alpha chain</fullName>
        </recommendedName>
    </component>
    <component>
        <recommendedName>
            <fullName evidence="8">Arginine biosynthesis bifunctional protein ArgJ beta chain</fullName>
        </recommendedName>
    </component>
</protein>
<dbReference type="FunFam" id="3.10.20.340:FF:000002">
    <property type="entry name" value="Arginine biosynthesis bifunctional protein ArgJ, mitochondrial"/>
    <property type="match status" value="1"/>
</dbReference>